<feature type="domain" description="Transcobalamin-like C-terminal" evidence="1">
    <location>
        <begin position="72"/>
        <end position="135"/>
    </location>
</feature>
<gene>
    <name evidence="2" type="ORF">H9798_02995</name>
</gene>
<organism evidence="2 3">
    <name type="scientific">Candidatus Mediterraneibacter pullicola</name>
    <dbReference type="NCBI Taxonomy" id="2838682"/>
    <lineage>
        <taxon>Bacteria</taxon>
        <taxon>Bacillati</taxon>
        <taxon>Bacillota</taxon>
        <taxon>Clostridia</taxon>
        <taxon>Lachnospirales</taxon>
        <taxon>Lachnospiraceae</taxon>
        <taxon>Mediterraneibacter</taxon>
    </lineage>
</organism>
<reference evidence="2" key="1">
    <citation type="journal article" date="2021" name="PeerJ">
        <title>Extensive microbial diversity within the chicken gut microbiome revealed by metagenomics and culture.</title>
        <authorList>
            <person name="Gilroy R."/>
            <person name="Ravi A."/>
            <person name="Getino M."/>
            <person name="Pursley I."/>
            <person name="Horton D.L."/>
            <person name="Alikhan N.F."/>
            <person name="Baker D."/>
            <person name="Gharbi K."/>
            <person name="Hall N."/>
            <person name="Watson M."/>
            <person name="Adriaenssens E.M."/>
            <person name="Foster-Nyarko E."/>
            <person name="Jarju S."/>
            <person name="Secka A."/>
            <person name="Antonio M."/>
            <person name="Oren A."/>
            <person name="Chaudhuri R.R."/>
            <person name="La Ragione R."/>
            <person name="Hildebrand F."/>
            <person name="Pallen M.J."/>
        </authorList>
    </citation>
    <scope>NUCLEOTIDE SEQUENCE</scope>
    <source>
        <strain evidence="2">ChiSjej2B20-11307</strain>
    </source>
</reference>
<comment type="caution">
    <text evidence="2">The sequence shown here is derived from an EMBL/GenBank/DDBJ whole genome shotgun (WGS) entry which is preliminary data.</text>
</comment>
<dbReference type="Pfam" id="PF14478">
    <property type="entry name" value="DUF4430"/>
    <property type="match status" value="1"/>
</dbReference>
<protein>
    <submittedName>
        <fullName evidence="2">DUF4430 domain-containing protein</fullName>
    </submittedName>
</protein>
<dbReference type="EMBL" id="DXAK01000012">
    <property type="protein sequence ID" value="HJA06103.1"/>
    <property type="molecule type" value="Genomic_DNA"/>
</dbReference>
<dbReference type="Proteomes" id="UP000824223">
    <property type="component" value="Unassembled WGS sequence"/>
</dbReference>
<dbReference type="Gene3D" id="2.170.130.30">
    <property type="match status" value="1"/>
</dbReference>
<evidence type="ECO:0000313" key="3">
    <source>
        <dbReference type="Proteomes" id="UP000824223"/>
    </source>
</evidence>
<dbReference type="AlphaFoldDB" id="A0A9D2H7R4"/>
<name>A0A9D2H7R4_9FIRM</name>
<evidence type="ECO:0000259" key="1">
    <source>
        <dbReference type="Pfam" id="PF14478"/>
    </source>
</evidence>
<evidence type="ECO:0000313" key="2">
    <source>
        <dbReference type="EMBL" id="HJA06103.1"/>
    </source>
</evidence>
<proteinExistence type="predicted"/>
<sequence length="140" mass="15281">MKKSTRKIWIALAVLAAVAVIFGVVYKLAGPKPQQGSKSCTLEVSDDKGEVTAYELSTDVEYLRELMDEAAEKTDFSYEGEEGDYGLYIETVNGLTADYDADGAYWAVYVNGEYGQNSVDLQPVADGDTYRLSYEASGGE</sequence>
<reference evidence="2" key="2">
    <citation type="submission" date="2021-04" db="EMBL/GenBank/DDBJ databases">
        <authorList>
            <person name="Gilroy R."/>
        </authorList>
    </citation>
    <scope>NUCLEOTIDE SEQUENCE</scope>
    <source>
        <strain evidence="2">ChiSjej2B20-11307</strain>
    </source>
</reference>
<accession>A0A9D2H7R4</accession>
<dbReference type="InterPro" id="IPR027954">
    <property type="entry name" value="Transcobalamin-like_C"/>
</dbReference>